<accession>A0A151MRX7</accession>
<reference evidence="1 2" key="1">
    <citation type="journal article" date="2012" name="Genome Biol.">
        <title>Sequencing three crocodilian genomes to illuminate the evolution of archosaurs and amniotes.</title>
        <authorList>
            <person name="St John J.A."/>
            <person name="Braun E.L."/>
            <person name="Isberg S.R."/>
            <person name="Miles L.G."/>
            <person name="Chong A.Y."/>
            <person name="Gongora J."/>
            <person name="Dalzell P."/>
            <person name="Moran C."/>
            <person name="Bed'hom B."/>
            <person name="Abzhanov A."/>
            <person name="Burgess S.C."/>
            <person name="Cooksey A.M."/>
            <person name="Castoe T.A."/>
            <person name="Crawford N.G."/>
            <person name="Densmore L.D."/>
            <person name="Drew J.C."/>
            <person name="Edwards S.V."/>
            <person name="Faircloth B.C."/>
            <person name="Fujita M.K."/>
            <person name="Greenwold M.J."/>
            <person name="Hoffmann F.G."/>
            <person name="Howard J.M."/>
            <person name="Iguchi T."/>
            <person name="Janes D.E."/>
            <person name="Khan S.Y."/>
            <person name="Kohno S."/>
            <person name="de Koning A.J."/>
            <person name="Lance S.L."/>
            <person name="McCarthy F.M."/>
            <person name="McCormack J.E."/>
            <person name="Merchant M.E."/>
            <person name="Peterson D.G."/>
            <person name="Pollock D.D."/>
            <person name="Pourmand N."/>
            <person name="Raney B.J."/>
            <person name="Roessler K.A."/>
            <person name="Sanford J.R."/>
            <person name="Sawyer R.H."/>
            <person name="Schmidt C.J."/>
            <person name="Triplett E.W."/>
            <person name="Tuberville T.D."/>
            <person name="Venegas-Anaya M."/>
            <person name="Howard J.T."/>
            <person name="Jarvis E.D."/>
            <person name="Guillette L.J.Jr."/>
            <person name="Glenn T.C."/>
            <person name="Green R.E."/>
            <person name="Ray D.A."/>
        </authorList>
    </citation>
    <scope>NUCLEOTIDE SEQUENCE [LARGE SCALE GENOMIC DNA]</scope>
    <source>
        <strain evidence="1">KSC_2009_1</strain>
    </source>
</reference>
<dbReference type="STRING" id="8496.A0A151MRX7"/>
<keyword evidence="2" id="KW-1185">Reference proteome</keyword>
<dbReference type="Proteomes" id="UP000050525">
    <property type="component" value="Unassembled WGS sequence"/>
</dbReference>
<dbReference type="Gene3D" id="2.60.40.10">
    <property type="entry name" value="Immunoglobulins"/>
    <property type="match status" value="1"/>
</dbReference>
<sequence length="115" mass="12532">MRLSSGGHYRIVTLVKKDSHVDLNTASLLGRRIIFHPRNLSLQIELGNKSESGIYFIDMTSASSSLDTTCFHVSVFGRVCQPNLTALSAHPGHGRCNVTLSCQVQDANGVTDSWS</sequence>
<dbReference type="AlphaFoldDB" id="A0A151MRX7"/>
<name>A0A151MRX7_ALLMI</name>
<gene>
    <name evidence="1" type="ORF">Y1Q_0020466</name>
</gene>
<evidence type="ECO:0000313" key="2">
    <source>
        <dbReference type="Proteomes" id="UP000050525"/>
    </source>
</evidence>
<dbReference type="InterPro" id="IPR013783">
    <property type="entry name" value="Ig-like_fold"/>
</dbReference>
<protein>
    <recommendedName>
        <fullName evidence="3">Immunoglobulin subtype domain-containing protein</fullName>
    </recommendedName>
</protein>
<comment type="caution">
    <text evidence="1">The sequence shown here is derived from an EMBL/GenBank/DDBJ whole genome shotgun (WGS) entry which is preliminary data.</text>
</comment>
<evidence type="ECO:0000313" key="1">
    <source>
        <dbReference type="EMBL" id="KYO27179.1"/>
    </source>
</evidence>
<organism evidence="1 2">
    <name type="scientific">Alligator mississippiensis</name>
    <name type="common">American alligator</name>
    <dbReference type="NCBI Taxonomy" id="8496"/>
    <lineage>
        <taxon>Eukaryota</taxon>
        <taxon>Metazoa</taxon>
        <taxon>Chordata</taxon>
        <taxon>Craniata</taxon>
        <taxon>Vertebrata</taxon>
        <taxon>Euteleostomi</taxon>
        <taxon>Archelosauria</taxon>
        <taxon>Archosauria</taxon>
        <taxon>Crocodylia</taxon>
        <taxon>Alligatoridae</taxon>
        <taxon>Alligatorinae</taxon>
        <taxon>Alligator</taxon>
    </lineage>
</organism>
<dbReference type="EMBL" id="AKHW03005290">
    <property type="protein sequence ID" value="KYO27179.1"/>
    <property type="molecule type" value="Genomic_DNA"/>
</dbReference>
<proteinExistence type="predicted"/>
<evidence type="ECO:0008006" key="3">
    <source>
        <dbReference type="Google" id="ProtNLM"/>
    </source>
</evidence>